<reference evidence="3 4" key="1">
    <citation type="submission" date="2024-01" db="EMBL/GenBank/DDBJ databases">
        <title>Genome assemblies of Stephania.</title>
        <authorList>
            <person name="Yang L."/>
        </authorList>
    </citation>
    <scope>NUCLEOTIDE SEQUENCE [LARGE SCALE GENOMIC DNA]</scope>
    <source>
        <strain evidence="3">JXDWG</strain>
        <tissue evidence="3">Leaf</tissue>
    </source>
</reference>
<evidence type="ECO:0000256" key="2">
    <source>
        <dbReference type="SAM" id="MobiDB-lite"/>
    </source>
</evidence>
<dbReference type="AlphaFoldDB" id="A0AAP0DWW5"/>
<organism evidence="3 4">
    <name type="scientific">Stephania cephalantha</name>
    <dbReference type="NCBI Taxonomy" id="152367"/>
    <lineage>
        <taxon>Eukaryota</taxon>
        <taxon>Viridiplantae</taxon>
        <taxon>Streptophyta</taxon>
        <taxon>Embryophyta</taxon>
        <taxon>Tracheophyta</taxon>
        <taxon>Spermatophyta</taxon>
        <taxon>Magnoliopsida</taxon>
        <taxon>Ranunculales</taxon>
        <taxon>Menispermaceae</taxon>
        <taxon>Menispermoideae</taxon>
        <taxon>Cissampelideae</taxon>
        <taxon>Stephania</taxon>
    </lineage>
</organism>
<name>A0AAP0DWW5_9MAGN</name>
<evidence type="ECO:0000313" key="4">
    <source>
        <dbReference type="Proteomes" id="UP001419268"/>
    </source>
</evidence>
<evidence type="ECO:0000256" key="1">
    <source>
        <dbReference type="ARBA" id="ARBA00022729"/>
    </source>
</evidence>
<dbReference type="GO" id="GO:0003993">
    <property type="term" value="F:acid phosphatase activity"/>
    <property type="evidence" value="ECO:0007669"/>
    <property type="project" value="InterPro"/>
</dbReference>
<gene>
    <name evidence="3" type="ORF">Scep_029071</name>
</gene>
<comment type="caution">
    <text evidence="3">The sequence shown here is derived from an EMBL/GenBank/DDBJ whole genome shotgun (WGS) entry which is preliminary data.</text>
</comment>
<keyword evidence="1" id="KW-0732">Signal</keyword>
<dbReference type="Gene3D" id="3.60.21.10">
    <property type="match status" value="1"/>
</dbReference>
<sequence>MSSYSDVSSALSEVLLCMQQPPILLHLRVHVLISLCITRRIFEVAQGIHWLSFSLARTRLVCPTCSAILPVLLSPALLTHGGYANAEPTIMGLGNNYKDLVRQMMFDAPSMDDDATASYPTSAFSGKPVVIKTMVSTELPNNGFFLPNPFYHFTVGGGGGGGGAAGRRRRSDSEHGPRPIQAGDGALLELGSAERGGLLPESDPRVQRKVKGMGRLSRSLSQEATQKELPWWEIWGLRTIQLARISHLQKNNPDLILLVGDVTTRKPVPPNKRDRADLLFLLISVDSYPRDISASWGFPGKVHAYERSNRVYNYSLDPCGPVYITVGDGGNRENGNQPCADEPGQCPDPLSTPDEIMEVSVHTTSLLGPANGQFCWDRQPDYSAYRGK</sequence>
<feature type="region of interest" description="Disordered" evidence="2">
    <location>
        <begin position="161"/>
        <end position="184"/>
    </location>
</feature>
<dbReference type="InterPro" id="IPR039331">
    <property type="entry name" value="PAPs-like"/>
</dbReference>
<evidence type="ECO:0000313" key="3">
    <source>
        <dbReference type="EMBL" id="KAK9082600.1"/>
    </source>
</evidence>
<dbReference type="PANTHER" id="PTHR22953:SF15">
    <property type="entry name" value="PURPLE ACID PHOSPHATASE 13"/>
    <property type="match status" value="1"/>
</dbReference>
<accession>A0AAP0DWW5</accession>
<keyword evidence="4" id="KW-1185">Reference proteome</keyword>
<dbReference type="Proteomes" id="UP001419268">
    <property type="component" value="Unassembled WGS sequence"/>
</dbReference>
<proteinExistence type="predicted"/>
<protein>
    <submittedName>
        <fullName evidence="3">Uncharacterized protein</fullName>
    </submittedName>
</protein>
<dbReference type="PANTHER" id="PTHR22953">
    <property type="entry name" value="ACID PHOSPHATASE RELATED"/>
    <property type="match status" value="1"/>
</dbReference>
<dbReference type="InterPro" id="IPR029052">
    <property type="entry name" value="Metallo-depent_PP-like"/>
</dbReference>
<dbReference type="EMBL" id="JBBNAG010000013">
    <property type="protein sequence ID" value="KAK9082600.1"/>
    <property type="molecule type" value="Genomic_DNA"/>
</dbReference>